<evidence type="ECO:0000313" key="1">
    <source>
        <dbReference type="EMBL" id="MPM22723.1"/>
    </source>
</evidence>
<evidence type="ECO:0008006" key="2">
    <source>
        <dbReference type="Google" id="ProtNLM"/>
    </source>
</evidence>
<gene>
    <name evidence="1" type="ORF">SDC9_69181</name>
</gene>
<comment type="caution">
    <text evidence="1">The sequence shown here is derived from an EMBL/GenBank/DDBJ whole genome shotgun (WGS) entry which is preliminary data.</text>
</comment>
<organism evidence="1">
    <name type="scientific">bioreactor metagenome</name>
    <dbReference type="NCBI Taxonomy" id="1076179"/>
    <lineage>
        <taxon>unclassified sequences</taxon>
        <taxon>metagenomes</taxon>
        <taxon>ecological metagenomes</taxon>
    </lineage>
</organism>
<name>A0A644Y831_9ZZZZ</name>
<dbReference type="AlphaFoldDB" id="A0A644Y831"/>
<dbReference type="EMBL" id="VSSQ01003871">
    <property type="protein sequence ID" value="MPM22723.1"/>
    <property type="molecule type" value="Genomic_DNA"/>
</dbReference>
<proteinExistence type="predicted"/>
<reference evidence="1" key="1">
    <citation type="submission" date="2019-08" db="EMBL/GenBank/DDBJ databases">
        <authorList>
            <person name="Kucharzyk K."/>
            <person name="Murdoch R.W."/>
            <person name="Higgins S."/>
            <person name="Loffler F."/>
        </authorList>
    </citation>
    <scope>NUCLEOTIDE SEQUENCE</scope>
</reference>
<protein>
    <recommendedName>
        <fullName evidence="2">NAD-specific glutamate dehydrogenase</fullName>
    </recommendedName>
</protein>
<sequence>MGQHHLRGDVADRVDAGNVGAAVVVDLDGAALGELHAGLVETVALDPGSEAHGLQQLVGGQHLLLATLGRLDGDLNAGTGVHDRLHRGAGEHLDAELAVCLGELGADFRVLGGNHAVEILDDGDVDTVGVEHVGEFGADGSGTTDDDGRRELLGQDQLLIGEHIGRFLGAGQQLCRGAGGDDAVVEGDVVDRPVVGGHGDGLGIDEAAPAVKLGDLVLLHQEVDAFDHPVGDRPAAAERLTVVERDVVAGDTEGRSVPEHDVGDFGVAQQRLGRNTADVEADASPPLLLNDCSFQTQLRSADCGYIPARPGTEDDDVEM</sequence>
<accession>A0A644Y831</accession>